<feature type="transmembrane region" description="Helical" evidence="1">
    <location>
        <begin position="26"/>
        <end position="50"/>
    </location>
</feature>
<keyword evidence="3" id="KW-1185">Reference proteome</keyword>
<keyword evidence="1" id="KW-0812">Transmembrane</keyword>
<protein>
    <submittedName>
        <fullName evidence="2">Uncharacterized protein</fullName>
    </submittedName>
</protein>
<keyword evidence="1" id="KW-1133">Transmembrane helix</keyword>
<evidence type="ECO:0000313" key="3">
    <source>
        <dbReference type="Proteomes" id="UP000182491"/>
    </source>
</evidence>
<evidence type="ECO:0000313" key="2">
    <source>
        <dbReference type="EMBL" id="SFU37908.1"/>
    </source>
</evidence>
<dbReference type="Proteomes" id="UP000182491">
    <property type="component" value="Unassembled WGS sequence"/>
</dbReference>
<keyword evidence="1" id="KW-0472">Membrane</keyword>
<accession>A0A1I7FP41</accession>
<proteinExistence type="predicted"/>
<name>A0A1I7FP41_9BACT</name>
<gene>
    <name evidence="2" type="ORF">SAMN04487941_0357</name>
</gene>
<evidence type="ECO:0000256" key="1">
    <source>
        <dbReference type="SAM" id="Phobius"/>
    </source>
</evidence>
<dbReference type="EMBL" id="FPCA01000001">
    <property type="protein sequence ID" value="SFU37908.1"/>
    <property type="molecule type" value="Genomic_DNA"/>
</dbReference>
<organism evidence="2 3">
    <name type="scientific">Pontibacter akesuensis</name>
    <dbReference type="NCBI Taxonomy" id="388950"/>
    <lineage>
        <taxon>Bacteria</taxon>
        <taxon>Pseudomonadati</taxon>
        <taxon>Bacteroidota</taxon>
        <taxon>Cytophagia</taxon>
        <taxon>Cytophagales</taxon>
        <taxon>Hymenobacteraceae</taxon>
        <taxon>Pontibacter</taxon>
    </lineage>
</organism>
<sequence length="62" mass="7569">MGANYFYFIRNDRFRKIMDEFEKDSIANSSLCTTLTLLYLLITFYSMYYFGEKVREINNPNW</sequence>
<reference evidence="3" key="1">
    <citation type="submission" date="2016-10" db="EMBL/GenBank/DDBJ databases">
        <authorList>
            <person name="Varghese N."/>
        </authorList>
    </citation>
    <scope>NUCLEOTIDE SEQUENCE [LARGE SCALE GENOMIC DNA]</scope>
    <source>
        <strain evidence="3">DSM 18820</strain>
    </source>
</reference>
<dbReference type="AlphaFoldDB" id="A0A1I7FP41"/>